<dbReference type="InterPro" id="IPR017871">
    <property type="entry name" value="ABC_transporter-like_CS"/>
</dbReference>
<dbReference type="Pfam" id="PF00005">
    <property type="entry name" value="ABC_tran"/>
    <property type="match status" value="1"/>
</dbReference>
<evidence type="ECO:0000256" key="4">
    <source>
        <dbReference type="ARBA" id="ARBA00022840"/>
    </source>
</evidence>
<dbReference type="InterPro" id="IPR027417">
    <property type="entry name" value="P-loop_NTPase"/>
</dbReference>
<dbReference type="Proteomes" id="UP001596378">
    <property type="component" value="Unassembled WGS sequence"/>
</dbReference>
<dbReference type="EMBL" id="JBHTAI010000007">
    <property type="protein sequence ID" value="MFC7149399.1"/>
    <property type="molecule type" value="Genomic_DNA"/>
</dbReference>
<evidence type="ECO:0000256" key="1">
    <source>
        <dbReference type="ARBA" id="ARBA00004651"/>
    </source>
</evidence>
<evidence type="ECO:0000259" key="9">
    <source>
        <dbReference type="PROSITE" id="PS50929"/>
    </source>
</evidence>
<dbReference type="PROSITE" id="PS50893">
    <property type="entry name" value="ABC_TRANSPORTER_2"/>
    <property type="match status" value="1"/>
</dbReference>
<feature type="domain" description="ABC transporter" evidence="8">
    <location>
        <begin position="341"/>
        <end position="574"/>
    </location>
</feature>
<dbReference type="SUPFAM" id="SSF52540">
    <property type="entry name" value="P-loop containing nucleoside triphosphate hydrolases"/>
    <property type="match status" value="1"/>
</dbReference>
<keyword evidence="6 7" id="KW-0472">Membrane</keyword>
<dbReference type="InterPro" id="IPR011527">
    <property type="entry name" value="ABC1_TM_dom"/>
</dbReference>
<feature type="transmembrane region" description="Helical" evidence="7">
    <location>
        <begin position="136"/>
        <end position="156"/>
    </location>
</feature>
<feature type="transmembrane region" description="Helical" evidence="7">
    <location>
        <begin position="20"/>
        <end position="46"/>
    </location>
</feature>
<evidence type="ECO:0000256" key="6">
    <source>
        <dbReference type="ARBA" id="ARBA00023136"/>
    </source>
</evidence>
<feature type="domain" description="ABC transmembrane type-1" evidence="9">
    <location>
        <begin position="26"/>
        <end position="304"/>
    </location>
</feature>
<comment type="caution">
    <text evidence="10">The sequence shown here is derived from an EMBL/GenBank/DDBJ whole genome shotgun (WGS) entry which is preliminary data.</text>
</comment>
<evidence type="ECO:0000256" key="3">
    <source>
        <dbReference type="ARBA" id="ARBA00022741"/>
    </source>
</evidence>
<evidence type="ECO:0000256" key="5">
    <source>
        <dbReference type="ARBA" id="ARBA00022989"/>
    </source>
</evidence>
<protein>
    <submittedName>
        <fullName evidence="10">ABC transporter ATP-binding protein</fullName>
    </submittedName>
</protein>
<dbReference type="InterPro" id="IPR036640">
    <property type="entry name" value="ABC1_TM_sf"/>
</dbReference>
<dbReference type="Gene3D" id="1.20.1560.10">
    <property type="entry name" value="ABC transporter type 1, transmembrane domain"/>
    <property type="match status" value="1"/>
</dbReference>
<proteinExistence type="predicted"/>
<evidence type="ECO:0000313" key="11">
    <source>
        <dbReference type="Proteomes" id="UP001596378"/>
    </source>
</evidence>
<dbReference type="CDD" id="cd07346">
    <property type="entry name" value="ABC_6TM_exporters"/>
    <property type="match status" value="1"/>
</dbReference>
<dbReference type="InterPro" id="IPR003439">
    <property type="entry name" value="ABC_transporter-like_ATP-bd"/>
</dbReference>
<keyword evidence="2 7" id="KW-0812">Transmembrane</keyword>
<keyword evidence="3" id="KW-0547">Nucleotide-binding</keyword>
<accession>A0ABW2FBN4</accession>
<dbReference type="GO" id="GO:0005524">
    <property type="term" value="F:ATP binding"/>
    <property type="evidence" value="ECO:0007669"/>
    <property type="project" value="UniProtKB-KW"/>
</dbReference>
<dbReference type="RefSeq" id="WP_378051572.1">
    <property type="nucleotide sequence ID" value="NZ_JBHMDN010000034.1"/>
</dbReference>
<dbReference type="PANTHER" id="PTHR43394">
    <property type="entry name" value="ATP-DEPENDENT PERMEASE MDL1, MITOCHONDRIAL"/>
    <property type="match status" value="1"/>
</dbReference>
<gene>
    <name evidence="10" type="ORF">ACFQMJ_12750</name>
</gene>
<evidence type="ECO:0000259" key="8">
    <source>
        <dbReference type="PROSITE" id="PS50893"/>
    </source>
</evidence>
<keyword evidence="5 7" id="KW-1133">Transmembrane helix</keyword>
<keyword evidence="4 10" id="KW-0067">ATP-binding</keyword>
<name>A0ABW2FBN4_9BACL</name>
<dbReference type="Gene3D" id="3.40.50.300">
    <property type="entry name" value="P-loop containing nucleotide triphosphate hydrolases"/>
    <property type="match status" value="1"/>
</dbReference>
<dbReference type="PROSITE" id="PS00211">
    <property type="entry name" value="ABC_TRANSPORTER_1"/>
    <property type="match status" value="1"/>
</dbReference>
<dbReference type="SUPFAM" id="SSF90123">
    <property type="entry name" value="ABC transporter transmembrane region"/>
    <property type="match status" value="1"/>
</dbReference>
<organism evidence="10 11">
    <name type="scientific">Cohnella cellulosilytica</name>
    <dbReference type="NCBI Taxonomy" id="986710"/>
    <lineage>
        <taxon>Bacteria</taxon>
        <taxon>Bacillati</taxon>
        <taxon>Bacillota</taxon>
        <taxon>Bacilli</taxon>
        <taxon>Bacillales</taxon>
        <taxon>Paenibacillaceae</taxon>
        <taxon>Cohnella</taxon>
    </lineage>
</organism>
<feature type="transmembrane region" description="Helical" evidence="7">
    <location>
        <begin position="162"/>
        <end position="179"/>
    </location>
</feature>
<evidence type="ECO:0000256" key="2">
    <source>
        <dbReference type="ARBA" id="ARBA00022692"/>
    </source>
</evidence>
<sequence>MQSYRLFRRIRPYIELRRPLAAVGYLCALLAVVCSLVQPVLFSYLIDRVLIAGERSRIVPLLTLSMGLAVGYFAASLARAGIFRYLGVRHTLDLRERTLAHLRRIPLSEIERHGPGKYSALLGWDTAALGNFVNHVVVELVIQCFTIAGAVCMIFYMDYRMGVAALGCIAAIVFIPRLFQKPLARYAGQLRAHNEEIGTFLYETIQGSREIRAFGLEQWEARRNDKLYRHLISYSTRETLYRALSGQTGVFAVSAIIVFLYGFGSGQVLSGALSVGLLVAAVQYFYNLLQPLMTMNNLFGDLKQAEVSMERIELFMRIPPEPAALDGPRPEATCGEDAPYIGASGLRVSVDGVELIRGIDFAVRRGQTAAFVGRSGAGKTTLLKTICGLWPVADGRLHLEGRPHEQWTRADLTGKVGFVFQDAFLFAGTLLENIAIGNLSAEENEVYEAACQAGLRELIDGLPQGLHTRLDNQGFLLSGGQRQRVSIARAILKRPDILILDEPTSALDRETEAYVLNALRRLMEGKTTLVSTHKIETIRSADVICVMDGGRIVDSGTYEQLAKQCQLFRDVLAEARSARDPSRSTA</sequence>
<dbReference type="PANTHER" id="PTHR43394:SF1">
    <property type="entry name" value="ATP-BINDING CASSETTE SUB-FAMILY B MEMBER 10, MITOCHONDRIAL"/>
    <property type="match status" value="1"/>
</dbReference>
<dbReference type="InterPro" id="IPR003593">
    <property type="entry name" value="AAA+_ATPase"/>
</dbReference>
<dbReference type="PROSITE" id="PS50929">
    <property type="entry name" value="ABC_TM1F"/>
    <property type="match status" value="1"/>
</dbReference>
<keyword evidence="11" id="KW-1185">Reference proteome</keyword>
<feature type="transmembrane region" description="Helical" evidence="7">
    <location>
        <begin position="58"/>
        <end position="82"/>
    </location>
</feature>
<evidence type="ECO:0000313" key="10">
    <source>
        <dbReference type="EMBL" id="MFC7149399.1"/>
    </source>
</evidence>
<dbReference type="Pfam" id="PF00664">
    <property type="entry name" value="ABC_membrane"/>
    <property type="match status" value="1"/>
</dbReference>
<reference evidence="11" key="1">
    <citation type="journal article" date="2019" name="Int. J. Syst. Evol. Microbiol.">
        <title>The Global Catalogue of Microorganisms (GCM) 10K type strain sequencing project: providing services to taxonomists for standard genome sequencing and annotation.</title>
        <authorList>
            <consortium name="The Broad Institute Genomics Platform"/>
            <consortium name="The Broad Institute Genome Sequencing Center for Infectious Disease"/>
            <person name="Wu L."/>
            <person name="Ma J."/>
        </authorList>
    </citation>
    <scope>NUCLEOTIDE SEQUENCE [LARGE SCALE GENOMIC DNA]</scope>
    <source>
        <strain evidence="11">KCTC 12907</strain>
    </source>
</reference>
<feature type="transmembrane region" description="Helical" evidence="7">
    <location>
        <begin position="239"/>
        <end position="262"/>
    </location>
</feature>
<comment type="subcellular location">
    <subcellularLocation>
        <location evidence="1">Cell membrane</location>
        <topology evidence="1">Multi-pass membrane protein</topology>
    </subcellularLocation>
</comment>
<evidence type="ECO:0000256" key="7">
    <source>
        <dbReference type="SAM" id="Phobius"/>
    </source>
</evidence>
<feature type="transmembrane region" description="Helical" evidence="7">
    <location>
        <begin position="268"/>
        <end position="289"/>
    </location>
</feature>
<dbReference type="InterPro" id="IPR039421">
    <property type="entry name" value="Type_1_exporter"/>
</dbReference>
<dbReference type="SMART" id="SM00382">
    <property type="entry name" value="AAA"/>
    <property type="match status" value="1"/>
</dbReference>